<evidence type="ECO:0000313" key="2">
    <source>
        <dbReference type="Proteomes" id="UP000275078"/>
    </source>
</evidence>
<gene>
    <name evidence="1" type="ORF">BJ508DRAFT_309636</name>
</gene>
<protein>
    <submittedName>
        <fullName evidence="1">Uncharacterized protein</fullName>
    </submittedName>
</protein>
<accession>A0A3N4HW03</accession>
<sequence>MLPRDMDPEVKKLHHLIRCGTSFLAAAADPRHKQHDILSGQPPPLAESTETTIPSQTGLLLATNISTSEGDCLAFKYSSEGVSVWKMTERVPATDTKGKESEINGSYRIRVPKALDYSTIPENITLENWIQHFAVGNLTLDTLVRAQLLTKFIVEIRCAPRAGRNSETLCESLEWFNIFCLLSHIRDRFLVPMVPNEVASKGNSLKGRRFIDMFTNCGTVNTSRLQETFDDDRVTDLRLWAYRGVERNWKEDIEFLGGQEPSFDDDGHIILSKDTVLPFHNLISTLLSGIFQLIGKLWPLRYSTLSSQGNTELSSEASTKATEERAAAIAKYLKAVSACFELLRDIFLHWRSFQNYIQQPEIMSVYNTVTESYFAAGYESNTFFSQYKRISAWAASTVEYAQATSSLLDSLRGNTLSITVLEFPVGAISNTQSGLQELIGMVLDSCVAMGGNLYRTDAVVSDVKEWLARRGCSWNDQYSGKKHPRSLIESLISLDEQDVAAISEHLEGKEEQKEFASLANNLKGTKAFSHSVGPEPCCFFCNEYRFAIQRLCSGSDDRRGMMFLYHRLIIPWTPPPWECRVGVLDAVLQVVLERVRMVLYDNRLIKNSSRASPA</sequence>
<proteinExistence type="predicted"/>
<dbReference type="EMBL" id="ML119717">
    <property type="protein sequence ID" value="RPA78022.1"/>
    <property type="molecule type" value="Genomic_DNA"/>
</dbReference>
<organism evidence="1 2">
    <name type="scientific">Ascobolus immersus RN42</name>
    <dbReference type="NCBI Taxonomy" id="1160509"/>
    <lineage>
        <taxon>Eukaryota</taxon>
        <taxon>Fungi</taxon>
        <taxon>Dikarya</taxon>
        <taxon>Ascomycota</taxon>
        <taxon>Pezizomycotina</taxon>
        <taxon>Pezizomycetes</taxon>
        <taxon>Pezizales</taxon>
        <taxon>Ascobolaceae</taxon>
        <taxon>Ascobolus</taxon>
    </lineage>
</organism>
<dbReference type="AlphaFoldDB" id="A0A3N4HW03"/>
<dbReference type="Proteomes" id="UP000275078">
    <property type="component" value="Unassembled WGS sequence"/>
</dbReference>
<name>A0A3N4HW03_ASCIM</name>
<evidence type="ECO:0000313" key="1">
    <source>
        <dbReference type="EMBL" id="RPA78022.1"/>
    </source>
</evidence>
<reference evidence="1 2" key="1">
    <citation type="journal article" date="2018" name="Nat. Ecol. Evol.">
        <title>Pezizomycetes genomes reveal the molecular basis of ectomycorrhizal truffle lifestyle.</title>
        <authorList>
            <person name="Murat C."/>
            <person name="Payen T."/>
            <person name="Noel B."/>
            <person name="Kuo A."/>
            <person name="Morin E."/>
            <person name="Chen J."/>
            <person name="Kohler A."/>
            <person name="Krizsan K."/>
            <person name="Balestrini R."/>
            <person name="Da Silva C."/>
            <person name="Montanini B."/>
            <person name="Hainaut M."/>
            <person name="Levati E."/>
            <person name="Barry K.W."/>
            <person name="Belfiori B."/>
            <person name="Cichocki N."/>
            <person name="Clum A."/>
            <person name="Dockter R.B."/>
            <person name="Fauchery L."/>
            <person name="Guy J."/>
            <person name="Iotti M."/>
            <person name="Le Tacon F."/>
            <person name="Lindquist E.A."/>
            <person name="Lipzen A."/>
            <person name="Malagnac F."/>
            <person name="Mello A."/>
            <person name="Molinier V."/>
            <person name="Miyauchi S."/>
            <person name="Poulain J."/>
            <person name="Riccioni C."/>
            <person name="Rubini A."/>
            <person name="Sitrit Y."/>
            <person name="Splivallo R."/>
            <person name="Traeger S."/>
            <person name="Wang M."/>
            <person name="Zifcakova L."/>
            <person name="Wipf D."/>
            <person name="Zambonelli A."/>
            <person name="Paolocci F."/>
            <person name="Nowrousian M."/>
            <person name="Ottonello S."/>
            <person name="Baldrian P."/>
            <person name="Spatafora J.W."/>
            <person name="Henrissat B."/>
            <person name="Nagy L.G."/>
            <person name="Aury J.M."/>
            <person name="Wincker P."/>
            <person name="Grigoriev I.V."/>
            <person name="Bonfante P."/>
            <person name="Martin F.M."/>
        </authorList>
    </citation>
    <scope>NUCLEOTIDE SEQUENCE [LARGE SCALE GENOMIC DNA]</scope>
    <source>
        <strain evidence="1 2">RN42</strain>
    </source>
</reference>
<keyword evidence="2" id="KW-1185">Reference proteome</keyword>